<reference evidence="13" key="1">
    <citation type="submission" date="2018-01" db="EMBL/GenBank/DDBJ databases">
        <authorList>
            <person name="Alioto T."/>
            <person name="Alioto T."/>
        </authorList>
    </citation>
    <scope>NUCLEOTIDE SEQUENCE [LARGE SCALE GENOMIC DNA]</scope>
</reference>
<dbReference type="OrthoDB" id="5512589at2759"/>
<dbReference type="AlphaFoldDB" id="A0A3B0KMR7"/>
<name>A0A3B0KMR7_DROGU</name>
<evidence type="ECO:0000256" key="8">
    <source>
        <dbReference type="ARBA" id="ARBA00023034"/>
    </source>
</evidence>
<evidence type="ECO:0000313" key="13">
    <source>
        <dbReference type="Proteomes" id="UP000268350"/>
    </source>
</evidence>
<protein>
    <recommendedName>
        <fullName evidence="11">Hexosyltransferase</fullName>
        <ecNumber evidence="11">2.4.1.-</ecNumber>
    </recommendedName>
</protein>
<evidence type="ECO:0000256" key="3">
    <source>
        <dbReference type="ARBA" id="ARBA00022676"/>
    </source>
</evidence>
<accession>A0A3B0KMR7</accession>
<keyword evidence="6" id="KW-0735">Signal-anchor</keyword>
<keyword evidence="8 11" id="KW-0333">Golgi apparatus</keyword>
<dbReference type="GO" id="GO:0016758">
    <property type="term" value="F:hexosyltransferase activity"/>
    <property type="evidence" value="ECO:0007669"/>
    <property type="project" value="InterPro"/>
</dbReference>
<dbReference type="EC" id="2.4.1.-" evidence="11"/>
<proteinExistence type="inferred from homology"/>
<dbReference type="PANTHER" id="PTHR11214">
    <property type="entry name" value="BETA-1,3-N-ACETYLGLUCOSAMINYLTRANSFERASE"/>
    <property type="match status" value="1"/>
</dbReference>
<evidence type="ECO:0000256" key="10">
    <source>
        <dbReference type="ARBA" id="ARBA00023180"/>
    </source>
</evidence>
<dbReference type="InterPro" id="IPR002659">
    <property type="entry name" value="Glyco_trans_31"/>
</dbReference>
<gene>
    <name evidence="12" type="ORF">DGUA_6G015670</name>
</gene>
<keyword evidence="10" id="KW-0325">Glycoprotein</keyword>
<dbReference type="Gene3D" id="3.90.550.50">
    <property type="match status" value="1"/>
</dbReference>
<keyword evidence="9" id="KW-0472">Membrane</keyword>
<keyword evidence="13" id="KW-1185">Reference proteome</keyword>
<evidence type="ECO:0000256" key="1">
    <source>
        <dbReference type="ARBA" id="ARBA00004323"/>
    </source>
</evidence>
<evidence type="ECO:0000313" key="12">
    <source>
        <dbReference type="EMBL" id="SPP87879.1"/>
    </source>
</evidence>
<evidence type="ECO:0000256" key="6">
    <source>
        <dbReference type="ARBA" id="ARBA00022968"/>
    </source>
</evidence>
<comment type="subcellular location">
    <subcellularLocation>
        <location evidence="1 11">Golgi apparatus membrane</location>
        <topology evidence="1 11">Single-pass type II membrane protein</topology>
    </subcellularLocation>
</comment>
<organism evidence="12 13">
    <name type="scientific">Drosophila guanche</name>
    <name type="common">Fruit fly</name>
    <dbReference type="NCBI Taxonomy" id="7266"/>
    <lineage>
        <taxon>Eukaryota</taxon>
        <taxon>Metazoa</taxon>
        <taxon>Ecdysozoa</taxon>
        <taxon>Arthropoda</taxon>
        <taxon>Hexapoda</taxon>
        <taxon>Insecta</taxon>
        <taxon>Pterygota</taxon>
        <taxon>Neoptera</taxon>
        <taxon>Endopterygota</taxon>
        <taxon>Diptera</taxon>
        <taxon>Brachycera</taxon>
        <taxon>Muscomorpha</taxon>
        <taxon>Ephydroidea</taxon>
        <taxon>Drosophilidae</taxon>
        <taxon>Drosophila</taxon>
        <taxon>Sophophora</taxon>
    </lineage>
</organism>
<keyword evidence="5" id="KW-0812">Transmembrane</keyword>
<keyword evidence="7" id="KW-1133">Transmembrane helix</keyword>
<evidence type="ECO:0000256" key="7">
    <source>
        <dbReference type="ARBA" id="ARBA00022989"/>
    </source>
</evidence>
<evidence type="ECO:0000256" key="9">
    <source>
        <dbReference type="ARBA" id="ARBA00023136"/>
    </source>
</evidence>
<dbReference type="OMA" id="MPRDVYP"/>
<evidence type="ECO:0000256" key="4">
    <source>
        <dbReference type="ARBA" id="ARBA00022679"/>
    </source>
</evidence>
<sequence length="369" mass="42739">MYHVYQLNNYLELLKRNTPLADWTLNTSRNLRDYIWPLEDTALIVPRDFCGQKTLLLIVVESRVIDFAQRQLIRETWGNTTNFNYPVFAKLHGHRKGSYLPPLKSRLRLYTDYLSGEGETLMASVQVVFMLGRSKSNLQPDQSTQLQQEAHRYNDIIQEDFIDTYNNLTLKSVLALKHVSKSCSNSTAFFFKCDDDTFVNVPNLLHFILGGTVPLYNDTINYTSSWQSRMGGTTEVMRGYKFSKSKPIIDTISKWYMPHYMYPRSTYPEYLSGGGYLLSIDVVQRLYDAAWSTKMVYLEDLYVTGLCAKRAHLKPLHSSLFYIKYSIKLCAYKAMITLHNAKGRRLKRVWKFLTDHSSKQCAAPDIIVS</sequence>
<dbReference type="PANTHER" id="PTHR11214:SF314">
    <property type="entry name" value="HEXOSYLTRANSFERASE"/>
    <property type="match status" value="1"/>
</dbReference>
<evidence type="ECO:0000256" key="2">
    <source>
        <dbReference type="ARBA" id="ARBA00008661"/>
    </source>
</evidence>
<dbReference type="FunFam" id="3.90.550.50:FF:000001">
    <property type="entry name" value="Hexosyltransferase"/>
    <property type="match status" value="1"/>
</dbReference>
<dbReference type="Pfam" id="PF01762">
    <property type="entry name" value="Galactosyl_T"/>
    <property type="match status" value="1"/>
</dbReference>
<comment type="similarity">
    <text evidence="2 11">Belongs to the glycosyltransferase 31 family.</text>
</comment>
<evidence type="ECO:0000256" key="11">
    <source>
        <dbReference type="RuleBase" id="RU363063"/>
    </source>
</evidence>
<keyword evidence="3 11" id="KW-0328">Glycosyltransferase</keyword>
<keyword evidence="4 12" id="KW-0808">Transferase</keyword>
<dbReference type="EMBL" id="OUUW01000013">
    <property type="protein sequence ID" value="SPP87879.1"/>
    <property type="molecule type" value="Genomic_DNA"/>
</dbReference>
<dbReference type="GO" id="GO:0000139">
    <property type="term" value="C:Golgi membrane"/>
    <property type="evidence" value="ECO:0007669"/>
    <property type="project" value="UniProtKB-SubCell"/>
</dbReference>
<dbReference type="STRING" id="7266.A0A3B0KMR7"/>
<evidence type="ECO:0000256" key="5">
    <source>
        <dbReference type="ARBA" id="ARBA00022692"/>
    </source>
</evidence>
<dbReference type="GO" id="GO:0006493">
    <property type="term" value="P:protein O-linked glycosylation"/>
    <property type="evidence" value="ECO:0007669"/>
    <property type="project" value="TreeGrafter"/>
</dbReference>
<dbReference type="Proteomes" id="UP000268350">
    <property type="component" value="Unassembled WGS sequence"/>
</dbReference>